<keyword evidence="1" id="KW-1133">Transmembrane helix</keyword>
<proteinExistence type="predicted"/>
<name>A0A1L8D777_9DIPT</name>
<evidence type="ECO:0000256" key="1">
    <source>
        <dbReference type="SAM" id="Phobius"/>
    </source>
</evidence>
<keyword evidence="1" id="KW-0472">Membrane</keyword>
<protein>
    <submittedName>
        <fullName evidence="2">Uncharacterized protein</fullName>
    </submittedName>
</protein>
<dbReference type="EMBL" id="GFDF01011772">
    <property type="protein sequence ID" value="JAV02312.1"/>
    <property type="molecule type" value="Transcribed_RNA"/>
</dbReference>
<reference evidence="2" key="1">
    <citation type="submission" date="2016-12" db="EMBL/GenBank/DDBJ databases">
        <title>An insight into the sialome and mialome of the sand fly, Nyssomyia neivai.</title>
        <authorList>
            <person name="Sebastian V."/>
            <person name="Goulart T.M."/>
            <person name="Oliveira W."/>
            <person name="Calvo E."/>
            <person name="Oliveira L.F."/>
            <person name="Pinto M.C."/>
            <person name="Rosselino A.M."/>
            <person name="Ribeiro J.M."/>
        </authorList>
    </citation>
    <scope>NUCLEOTIDE SEQUENCE</scope>
</reference>
<dbReference type="AlphaFoldDB" id="A0A1L8D777"/>
<evidence type="ECO:0000313" key="2">
    <source>
        <dbReference type="EMBL" id="JAV02312.1"/>
    </source>
</evidence>
<accession>A0A1L8D777</accession>
<dbReference type="AntiFam" id="ANF00062">
    <property type="entry name" value="Shadow ORF (opposite ABC transporter protein)"/>
</dbReference>
<sequence length="105" mass="11570">MIVVRRWAIVTHVRPSRAASSASCTIFSLSISRADVASSSRRIRGFRMRALAMATRCFCPPESCVPLSPRRVSYPSGSDEMKLWIFAFLAASIISCCSTLRVLSP</sequence>
<feature type="transmembrane region" description="Helical" evidence="1">
    <location>
        <begin position="83"/>
        <end position="103"/>
    </location>
</feature>
<organism evidence="2">
    <name type="scientific">Nyssomyia neivai</name>
    <dbReference type="NCBI Taxonomy" id="330878"/>
    <lineage>
        <taxon>Eukaryota</taxon>
        <taxon>Metazoa</taxon>
        <taxon>Ecdysozoa</taxon>
        <taxon>Arthropoda</taxon>
        <taxon>Hexapoda</taxon>
        <taxon>Insecta</taxon>
        <taxon>Pterygota</taxon>
        <taxon>Neoptera</taxon>
        <taxon>Endopterygota</taxon>
        <taxon>Diptera</taxon>
        <taxon>Nematocera</taxon>
        <taxon>Psychodoidea</taxon>
        <taxon>Psychodidae</taxon>
        <taxon>Nyssomyia</taxon>
    </lineage>
</organism>
<keyword evidence="1" id="KW-0812">Transmembrane</keyword>